<evidence type="ECO:0000313" key="2">
    <source>
        <dbReference type="EMBL" id="VEB40101.1"/>
    </source>
</evidence>
<feature type="domain" description="DUF3391" evidence="1">
    <location>
        <begin position="2"/>
        <end position="31"/>
    </location>
</feature>
<organism evidence="2 3">
    <name type="scientific">Chromobacterium violaceum</name>
    <dbReference type="NCBI Taxonomy" id="536"/>
    <lineage>
        <taxon>Bacteria</taxon>
        <taxon>Pseudomonadati</taxon>
        <taxon>Pseudomonadota</taxon>
        <taxon>Betaproteobacteria</taxon>
        <taxon>Neisseriales</taxon>
        <taxon>Chromobacteriaceae</taxon>
        <taxon>Chromobacterium</taxon>
    </lineage>
</organism>
<accession>A0A3S5DL35</accession>
<evidence type="ECO:0000313" key="3">
    <source>
        <dbReference type="Proteomes" id="UP000275777"/>
    </source>
</evidence>
<reference evidence="2 3" key="1">
    <citation type="submission" date="2018-12" db="EMBL/GenBank/DDBJ databases">
        <authorList>
            <consortium name="Pathogen Informatics"/>
        </authorList>
    </citation>
    <scope>NUCLEOTIDE SEQUENCE [LARGE SCALE GENOMIC DNA]</scope>
    <source>
        <strain evidence="2 3">NCTC9695</strain>
    </source>
</reference>
<dbReference type="Proteomes" id="UP000275777">
    <property type="component" value="Chromosome"/>
</dbReference>
<name>A0A3S5DL35_CHRVL</name>
<gene>
    <name evidence="2" type="ORF">NCTC9695_00487</name>
</gene>
<evidence type="ECO:0000259" key="1">
    <source>
        <dbReference type="Pfam" id="PF11871"/>
    </source>
</evidence>
<dbReference type="AlphaFoldDB" id="A0A3S5DL35"/>
<dbReference type="Pfam" id="PF11871">
    <property type="entry name" value="DUF3391"/>
    <property type="match status" value="1"/>
</dbReference>
<protein>
    <submittedName>
        <fullName evidence="2">Domain of uncharacterized function (DUF3391)</fullName>
    </submittedName>
</protein>
<sequence>MIKCIDVNDLKVGMYIHDLNCDWMSIPFWSTASR</sequence>
<proteinExistence type="predicted"/>
<dbReference type="EMBL" id="LR134182">
    <property type="protein sequence ID" value="VEB40101.1"/>
    <property type="molecule type" value="Genomic_DNA"/>
</dbReference>
<dbReference type="InterPro" id="IPR021812">
    <property type="entry name" value="DUF3391"/>
</dbReference>